<dbReference type="SUPFAM" id="SSF53335">
    <property type="entry name" value="S-adenosyl-L-methionine-dependent methyltransferases"/>
    <property type="match status" value="1"/>
</dbReference>
<dbReference type="PROSITE" id="PS00995">
    <property type="entry name" value="TCP1_3"/>
    <property type="match status" value="1"/>
</dbReference>
<protein>
    <recommendedName>
        <fullName evidence="11">CCT-beta</fullName>
    </recommendedName>
</protein>
<dbReference type="InterPro" id="IPR027410">
    <property type="entry name" value="TCP-1-like_intermed_sf"/>
</dbReference>
<dbReference type="Pfam" id="PF00891">
    <property type="entry name" value="Methyltransf_2"/>
    <property type="match status" value="1"/>
</dbReference>
<dbReference type="InterPro" id="IPR036388">
    <property type="entry name" value="WH-like_DNA-bd_sf"/>
</dbReference>
<dbReference type="GO" id="GO:0032259">
    <property type="term" value="P:methylation"/>
    <property type="evidence" value="ECO:0007669"/>
    <property type="project" value="UniProtKB-KW"/>
</dbReference>
<evidence type="ECO:0000313" key="16">
    <source>
        <dbReference type="Proteomes" id="UP001148786"/>
    </source>
</evidence>
<comment type="caution">
    <text evidence="15">The sequence shown here is derived from an EMBL/GenBank/DDBJ whole genome shotgun (WGS) entry which is preliminary data.</text>
</comment>
<dbReference type="Gene3D" id="3.30.260.10">
    <property type="entry name" value="TCP-1-like chaperonin intermediate domain"/>
    <property type="match status" value="1"/>
</dbReference>
<dbReference type="InterPro" id="IPR001077">
    <property type="entry name" value="COMT_C"/>
</dbReference>
<evidence type="ECO:0000256" key="1">
    <source>
        <dbReference type="ARBA" id="ARBA00004496"/>
    </source>
</evidence>
<evidence type="ECO:0000256" key="3">
    <source>
        <dbReference type="ARBA" id="ARBA00011531"/>
    </source>
</evidence>
<dbReference type="InterPro" id="IPR012967">
    <property type="entry name" value="COMT_dimerisation"/>
</dbReference>
<evidence type="ECO:0000256" key="9">
    <source>
        <dbReference type="ARBA" id="ARBA00022840"/>
    </source>
</evidence>
<dbReference type="PROSITE" id="PS00750">
    <property type="entry name" value="TCP1_1"/>
    <property type="match status" value="1"/>
</dbReference>
<dbReference type="GO" id="GO:0051082">
    <property type="term" value="F:unfolded protein binding"/>
    <property type="evidence" value="ECO:0007669"/>
    <property type="project" value="InterPro"/>
</dbReference>
<dbReference type="SUPFAM" id="SSF46785">
    <property type="entry name" value="Winged helix' DNA-binding domain"/>
    <property type="match status" value="1"/>
</dbReference>
<dbReference type="SUPFAM" id="SSF52029">
    <property type="entry name" value="GroEL apical domain-like"/>
    <property type="match status" value="1"/>
</dbReference>
<dbReference type="FunFam" id="3.50.7.10:FF:000002">
    <property type="entry name" value="T-complex protein 1 subunit beta"/>
    <property type="match status" value="1"/>
</dbReference>
<dbReference type="FunFam" id="3.30.260.10:FF:000025">
    <property type="entry name" value="Chaperonin containing TCP1 subunit 2"/>
    <property type="match status" value="1"/>
</dbReference>
<accession>A0A9W8JPF2</accession>
<keyword evidence="9 12" id="KW-0067">ATP-binding</keyword>
<dbReference type="InterPro" id="IPR012716">
    <property type="entry name" value="Chap_CCT_beta"/>
</dbReference>
<dbReference type="Gene3D" id="1.10.10.10">
    <property type="entry name" value="Winged helix-like DNA-binding domain superfamily/Winged helix DNA-binding domain"/>
    <property type="match status" value="1"/>
</dbReference>
<dbReference type="InterPro" id="IPR002194">
    <property type="entry name" value="Chaperonin_TCP-1_CS"/>
</dbReference>
<evidence type="ECO:0000259" key="14">
    <source>
        <dbReference type="Pfam" id="PF08100"/>
    </source>
</evidence>
<dbReference type="Gene3D" id="3.50.7.10">
    <property type="entry name" value="GroEL"/>
    <property type="match status" value="1"/>
</dbReference>
<dbReference type="FunFam" id="1.10.560.10:FF:000017">
    <property type="entry name" value="T-complex protein 1 subunit eta"/>
    <property type="match status" value="1"/>
</dbReference>
<dbReference type="Gene3D" id="1.10.560.10">
    <property type="entry name" value="GroEL-like equatorial domain"/>
    <property type="match status" value="1"/>
</dbReference>
<dbReference type="SUPFAM" id="SSF48592">
    <property type="entry name" value="GroEL equatorial domain-like"/>
    <property type="match status" value="1"/>
</dbReference>
<dbReference type="PROSITE" id="PS51683">
    <property type="entry name" value="SAM_OMT_II"/>
    <property type="match status" value="1"/>
</dbReference>
<feature type="domain" description="O-methyltransferase dimerisation" evidence="14">
    <location>
        <begin position="84"/>
        <end position="158"/>
    </location>
</feature>
<dbReference type="Proteomes" id="UP001148786">
    <property type="component" value="Unassembled WGS sequence"/>
</dbReference>
<gene>
    <name evidence="15" type="ORF">NLJ89_g10130</name>
</gene>
<feature type="domain" description="O-methyltransferase C-terminal" evidence="13">
    <location>
        <begin position="242"/>
        <end position="375"/>
    </location>
</feature>
<dbReference type="NCBIfam" id="TIGR02341">
    <property type="entry name" value="chap_CCT_beta"/>
    <property type="match status" value="1"/>
</dbReference>
<evidence type="ECO:0000256" key="2">
    <source>
        <dbReference type="ARBA" id="ARBA00008020"/>
    </source>
</evidence>
<dbReference type="EMBL" id="JANKHO010001758">
    <property type="protein sequence ID" value="KAJ3499165.1"/>
    <property type="molecule type" value="Genomic_DNA"/>
</dbReference>
<dbReference type="InterPro" id="IPR027409">
    <property type="entry name" value="GroEL-like_apical_dom_sf"/>
</dbReference>
<dbReference type="NCBIfam" id="NF041083">
    <property type="entry name" value="thermosome_beta"/>
    <property type="match status" value="1"/>
</dbReference>
<dbReference type="PANTHER" id="PTHR11353">
    <property type="entry name" value="CHAPERONIN"/>
    <property type="match status" value="1"/>
</dbReference>
<keyword evidence="16" id="KW-1185">Reference proteome</keyword>
<dbReference type="GO" id="GO:0008171">
    <property type="term" value="F:O-methyltransferase activity"/>
    <property type="evidence" value="ECO:0007669"/>
    <property type="project" value="InterPro"/>
</dbReference>
<dbReference type="InterPro" id="IPR053374">
    <property type="entry name" value="TCP-1_chaperonin"/>
</dbReference>
<name>A0A9W8JPF2_9AGAR</name>
<dbReference type="InterPro" id="IPR027413">
    <property type="entry name" value="GROEL-like_equatorial_sf"/>
</dbReference>
<comment type="similarity">
    <text evidence="2 12">Belongs to the TCP-1 chaperonin family.</text>
</comment>
<dbReference type="SUPFAM" id="SSF54849">
    <property type="entry name" value="GroEL-intermediate domain like"/>
    <property type="match status" value="1"/>
</dbReference>
<evidence type="ECO:0000259" key="13">
    <source>
        <dbReference type="Pfam" id="PF00891"/>
    </source>
</evidence>
<keyword evidence="7" id="KW-0949">S-adenosyl-L-methionine</keyword>
<proteinExistence type="inferred from homology"/>
<dbReference type="OrthoDB" id="10248520at2759"/>
<dbReference type="GO" id="GO:0005832">
    <property type="term" value="C:chaperonin-containing T-complex"/>
    <property type="evidence" value="ECO:0007669"/>
    <property type="project" value="InterPro"/>
</dbReference>
<dbReference type="PROSITE" id="PS00751">
    <property type="entry name" value="TCP1_2"/>
    <property type="match status" value="1"/>
</dbReference>
<dbReference type="GO" id="GO:0140662">
    <property type="term" value="F:ATP-dependent protein folding chaperone"/>
    <property type="evidence" value="ECO:0007669"/>
    <property type="project" value="InterPro"/>
</dbReference>
<comment type="subunit">
    <text evidence="3">Heterooligomeric complex of about 850 to 900 kDa that forms two stacked rings, 12 to 16 nm in diameter.</text>
</comment>
<dbReference type="GO" id="GO:0016887">
    <property type="term" value="F:ATP hydrolysis activity"/>
    <property type="evidence" value="ECO:0007669"/>
    <property type="project" value="InterPro"/>
</dbReference>
<evidence type="ECO:0000256" key="5">
    <source>
        <dbReference type="ARBA" id="ARBA00022603"/>
    </source>
</evidence>
<evidence type="ECO:0000256" key="12">
    <source>
        <dbReference type="RuleBase" id="RU004187"/>
    </source>
</evidence>
<organism evidence="15 16">
    <name type="scientific">Agrocybe chaxingu</name>
    <dbReference type="NCBI Taxonomy" id="84603"/>
    <lineage>
        <taxon>Eukaryota</taxon>
        <taxon>Fungi</taxon>
        <taxon>Dikarya</taxon>
        <taxon>Basidiomycota</taxon>
        <taxon>Agaricomycotina</taxon>
        <taxon>Agaricomycetes</taxon>
        <taxon>Agaricomycetidae</taxon>
        <taxon>Agaricales</taxon>
        <taxon>Agaricineae</taxon>
        <taxon>Strophariaceae</taxon>
        <taxon>Agrocybe</taxon>
    </lineage>
</organism>
<comment type="subcellular location">
    <subcellularLocation>
        <location evidence="1">Cytoplasm</location>
    </subcellularLocation>
</comment>
<evidence type="ECO:0000256" key="4">
    <source>
        <dbReference type="ARBA" id="ARBA00022490"/>
    </source>
</evidence>
<evidence type="ECO:0000313" key="15">
    <source>
        <dbReference type="EMBL" id="KAJ3499165.1"/>
    </source>
</evidence>
<sequence length="937" mass="102570">MSTHTNELAALAALITSATKVVEAHYAKASKPHVPSLDDIGPHPFDTQLTNQELRTAIQTIEGACAQLSAAVARPSHTIVNRLMSFYEPACLNVAITFKIPDILQEKPHGMHISEIGQKSGLDERKIGRILRLLATKHVFREASENVFANNRLSIQLLSTNPLSSLGLHFTDECLKSTALLSEILADKEWGHSNAPNQCAFNRWSGVPDPMFIYLEGATPKGAELGIRFGIGMLGWGLACEAQAVIHQFPWKDLGDGASVCDVGGGIGNITMQLAKNYPTLQLKLQDLPERVHQAKTEVWPIECPEAIAENRIQFEPIDFLKEAPVKACDVYYLKNIIHDWPDADCIKILSNVKKAMAPHSRVLVQEYILQSACRVPDSQSEFRQAPAPLLPNYGAGRIRQYNLDLDMMTILNSEERRLPDFATEEKAENARLSSFVGALALGDLVKSTLGPKGMNKILQSASTGEINVTNDGATILKAIQLDNAAAKILVNISKVQDDEVGDGTTSVTVLAAELLREAEKLIAMKIHPQTIVEGYRIASLVALKALERAAIDNSQDPQRFREDLFNIARTTLSSKVLAQDKDYFANLAVDAVLRLKGSIDLEHIQIIKKVGGKLTDSYLDEGFILDKTIAVNSPKRLENAKIMIANTSMDTDKIKIFGARVKVDSTGKLAELERAEREKMKAKVDAIAAHGINCFVNRQLIYNYPESLLADKGILVIEHADFEGVERLSLVTGGEIASTFDRPDLVKLGRCEVIEEIMIGEDKLIKFSGVAAGEACTVVLRGSTNQMVDEAERSLHDALSVLSQTVRETRTVLGGGCSEMLMSNAVEEEARGVKGKKAIAVESFSRALRQIPTILADNAGYDSSDLVTRLRAAHYEGRSDSGLDMENGKIGSMLELGVTESYKLKRQVVLSASEAAEMIIRVDDILRAAPRKREAV</sequence>
<dbReference type="PRINTS" id="PR00304">
    <property type="entry name" value="TCOMPLEXTCP1"/>
</dbReference>
<evidence type="ECO:0000256" key="8">
    <source>
        <dbReference type="ARBA" id="ARBA00022741"/>
    </source>
</evidence>
<keyword evidence="6" id="KW-0808">Transferase</keyword>
<dbReference type="GO" id="GO:0046983">
    <property type="term" value="F:protein dimerization activity"/>
    <property type="evidence" value="ECO:0007669"/>
    <property type="project" value="InterPro"/>
</dbReference>
<keyword evidence="5" id="KW-0489">Methyltransferase</keyword>
<dbReference type="InterPro" id="IPR016461">
    <property type="entry name" value="COMT-like"/>
</dbReference>
<evidence type="ECO:0000256" key="10">
    <source>
        <dbReference type="ARBA" id="ARBA00023186"/>
    </source>
</evidence>
<dbReference type="CDD" id="cd03336">
    <property type="entry name" value="TCP1_beta"/>
    <property type="match status" value="1"/>
</dbReference>
<keyword evidence="4" id="KW-0963">Cytoplasm</keyword>
<dbReference type="AlphaFoldDB" id="A0A9W8JPF2"/>
<dbReference type="Gene3D" id="3.40.50.150">
    <property type="entry name" value="Vaccinia Virus protein VP39"/>
    <property type="match status" value="1"/>
</dbReference>
<dbReference type="GO" id="GO:0005524">
    <property type="term" value="F:ATP binding"/>
    <property type="evidence" value="ECO:0007669"/>
    <property type="project" value="UniProtKB-KW"/>
</dbReference>
<dbReference type="InterPro" id="IPR002423">
    <property type="entry name" value="Cpn60/GroEL/TCP-1"/>
</dbReference>
<evidence type="ECO:0000256" key="7">
    <source>
        <dbReference type="ARBA" id="ARBA00022691"/>
    </source>
</evidence>
<reference evidence="15" key="1">
    <citation type="submission" date="2022-07" db="EMBL/GenBank/DDBJ databases">
        <title>Genome Sequence of Agrocybe chaxingu.</title>
        <authorList>
            <person name="Buettner E."/>
        </authorList>
    </citation>
    <scope>NUCLEOTIDE SEQUENCE</scope>
    <source>
        <strain evidence="15">MP-N11</strain>
    </source>
</reference>
<dbReference type="InterPro" id="IPR036390">
    <property type="entry name" value="WH_DNA-bd_sf"/>
</dbReference>
<evidence type="ECO:0000256" key="6">
    <source>
        <dbReference type="ARBA" id="ARBA00022679"/>
    </source>
</evidence>
<dbReference type="Pfam" id="PF00118">
    <property type="entry name" value="Cpn60_TCP1"/>
    <property type="match status" value="1"/>
</dbReference>
<keyword evidence="10 12" id="KW-0143">Chaperone</keyword>
<dbReference type="InterPro" id="IPR017998">
    <property type="entry name" value="Chaperone_TCP-1"/>
</dbReference>
<dbReference type="InterPro" id="IPR029063">
    <property type="entry name" value="SAM-dependent_MTases_sf"/>
</dbReference>
<dbReference type="Pfam" id="PF08100">
    <property type="entry name" value="Dimerisation"/>
    <property type="match status" value="1"/>
</dbReference>
<evidence type="ECO:0000256" key="11">
    <source>
        <dbReference type="ARBA" id="ARBA00033237"/>
    </source>
</evidence>
<keyword evidence="8 12" id="KW-0547">Nucleotide-binding</keyword>